<evidence type="ECO:0000313" key="1">
    <source>
        <dbReference type="EMBL" id="EAX91703.1"/>
    </source>
</evidence>
<dbReference type="KEGG" id="tva:4749405"/>
<reference evidence="1" key="1">
    <citation type="submission" date="2006-10" db="EMBL/GenBank/DDBJ databases">
        <authorList>
            <person name="Amadeo P."/>
            <person name="Zhao Q."/>
            <person name="Wortman J."/>
            <person name="Fraser-Liggett C."/>
            <person name="Carlton J."/>
        </authorList>
    </citation>
    <scope>NUCLEOTIDE SEQUENCE</scope>
    <source>
        <strain evidence="1">G3</strain>
    </source>
</reference>
<organism evidence="1 2">
    <name type="scientific">Trichomonas vaginalis (strain ATCC PRA-98 / G3)</name>
    <dbReference type="NCBI Taxonomy" id="412133"/>
    <lineage>
        <taxon>Eukaryota</taxon>
        <taxon>Metamonada</taxon>
        <taxon>Parabasalia</taxon>
        <taxon>Trichomonadida</taxon>
        <taxon>Trichomonadidae</taxon>
        <taxon>Trichomonas</taxon>
    </lineage>
</organism>
<reference evidence="1" key="2">
    <citation type="journal article" date="2007" name="Science">
        <title>Draft genome sequence of the sexually transmitted pathogen Trichomonas vaginalis.</title>
        <authorList>
            <person name="Carlton J.M."/>
            <person name="Hirt R.P."/>
            <person name="Silva J.C."/>
            <person name="Delcher A.L."/>
            <person name="Schatz M."/>
            <person name="Zhao Q."/>
            <person name="Wortman J.R."/>
            <person name="Bidwell S.L."/>
            <person name="Alsmark U.C.M."/>
            <person name="Besteiro S."/>
            <person name="Sicheritz-Ponten T."/>
            <person name="Noel C.J."/>
            <person name="Dacks J.B."/>
            <person name="Foster P.G."/>
            <person name="Simillion C."/>
            <person name="Van de Peer Y."/>
            <person name="Miranda-Saavedra D."/>
            <person name="Barton G.J."/>
            <person name="Westrop G.D."/>
            <person name="Mueller S."/>
            <person name="Dessi D."/>
            <person name="Fiori P.L."/>
            <person name="Ren Q."/>
            <person name="Paulsen I."/>
            <person name="Zhang H."/>
            <person name="Bastida-Corcuera F.D."/>
            <person name="Simoes-Barbosa A."/>
            <person name="Brown M.T."/>
            <person name="Hayes R.D."/>
            <person name="Mukherjee M."/>
            <person name="Okumura C.Y."/>
            <person name="Schneider R."/>
            <person name="Smith A.J."/>
            <person name="Vanacova S."/>
            <person name="Villalvazo M."/>
            <person name="Haas B.J."/>
            <person name="Pertea M."/>
            <person name="Feldblyum T.V."/>
            <person name="Utterback T.R."/>
            <person name="Shu C.L."/>
            <person name="Osoegawa K."/>
            <person name="de Jong P.J."/>
            <person name="Hrdy I."/>
            <person name="Horvathova L."/>
            <person name="Zubacova Z."/>
            <person name="Dolezal P."/>
            <person name="Malik S.B."/>
            <person name="Logsdon J.M. Jr."/>
            <person name="Henze K."/>
            <person name="Gupta A."/>
            <person name="Wang C.C."/>
            <person name="Dunne R.L."/>
            <person name="Upcroft J.A."/>
            <person name="Upcroft P."/>
            <person name="White O."/>
            <person name="Salzberg S.L."/>
            <person name="Tang P."/>
            <person name="Chiu C.-H."/>
            <person name="Lee Y.-S."/>
            <person name="Embley T.M."/>
            <person name="Coombs G.H."/>
            <person name="Mottram J.C."/>
            <person name="Tachezy J."/>
            <person name="Fraser-Liggett C.M."/>
            <person name="Johnson P.J."/>
        </authorList>
    </citation>
    <scope>NUCLEOTIDE SEQUENCE [LARGE SCALE GENOMIC DNA]</scope>
    <source>
        <strain evidence="1">G3</strain>
    </source>
</reference>
<dbReference type="Proteomes" id="UP000001542">
    <property type="component" value="Unassembled WGS sequence"/>
</dbReference>
<protein>
    <submittedName>
        <fullName evidence="1">Uncharacterized protein</fullName>
    </submittedName>
</protein>
<accession>A2FTR4</accession>
<gene>
    <name evidence="1" type="ORF">TVAG_327120</name>
</gene>
<dbReference type="EMBL" id="DS114016">
    <property type="protein sequence ID" value="EAX91703.1"/>
    <property type="molecule type" value="Genomic_DNA"/>
</dbReference>
<dbReference type="AlphaFoldDB" id="A2FTR4"/>
<dbReference type="RefSeq" id="XP_001304633.1">
    <property type="nucleotide sequence ID" value="XM_001304632.1"/>
</dbReference>
<keyword evidence="2" id="KW-1185">Reference proteome</keyword>
<dbReference type="InParanoid" id="A2FTR4"/>
<proteinExistence type="predicted"/>
<name>A2FTR4_TRIV3</name>
<evidence type="ECO:0000313" key="2">
    <source>
        <dbReference type="Proteomes" id="UP000001542"/>
    </source>
</evidence>
<dbReference type="VEuPathDB" id="TrichDB:TVAG_327120"/>
<dbReference type="VEuPathDB" id="TrichDB:TVAGG3_0165390"/>
<sequence>MRVIHARRSTNVREPIPLANSVSIQPTVKKRKVQNQELFLQQPIDFLSMGINNFPETPVNDEDSDYTTPLSTIFGPKIFKPITPIQNNGLEELKELLDDQSSKKNNNKQIFRLTMGIEKEPIFKVTPEISLQKITVERVLQHADKANSVNEMRKQPFARHFPASLLQGPNIIRKSQLAIKNRAHLTFE</sequence>